<evidence type="ECO:0000256" key="3">
    <source>
        <dbReference type="ARBA" id="ARBA00022679"/>
    </source>
</evidence>
<comment type="caution">
    <text evidence="7">The sequence shown here is derived from an EMBL/GenBank/DDBJ whole genome shotgun (WGS) entry which is preliminary data.</text>
</comment>
<dbReference type="Proteomes" id="UP000236569">
    <property type="component" value="Unassembled WGS sequence"/>
</dbReference>
<evidence type="ECO:0000313" key="7">
    <source>
        <dbReference type="EMBL" id="GBF04737.1"/>
    </source>
</evidence>
<keyword evidence="1" id="KW-0678">Repressor</keyword>
<proteinExistence type="predicted"/>
<dbReference type="Gene3D" id="3.40.630.30">
    <property type="match status" value="1"/>
</dbReference>
<dbReference type="SUPFAM" id="SSF55729">
    <property type="entry name" value="Acyl-CoA N-acyltransferases (Nat)"/>
    <property type="match status" value="1"/>
</dbReference>
<dbReference type="PANTHER" id="PTHR36449">
    <property type="entry name" value="ACETYLTRANSFERASE-RELATED"/>
    <property type="match status" value="1"/>
</dbReference>
<evidence type="ECO:0000256" key="5">
    <source>
        <dbReference type="ARBA" id="ARBA00049880"/>
    </source>
</evidence>
<evidence type="ECO:0000256" key="2">
    <source>
        <dbReference type="ARBA" id="ARBA00022649"/>
    </source>
</evidence>
<dbReference type="Pfam" id="PF13508">
    <property type="entry name" value="Acetyltransf_7"/>
    <property type="match status" value="1"/>
</dbReference>
<dbReference type="InterPro" id="IPR016181">
    <property type="entry name" value="Acyl_CoA_acyltransferase"/>
</dbReference>
<evidence type="ECO:0000256" key="4">
    <source>
        <dbReference type="ARBA" id="ARBA00023315"/>
    </source>
</evidence>
<dbReference type="PROSITE" id="PS51186">
    <property type="entry name" value="GNAT"/>
    <property type="match status" value="1"/>
</dbReference>
<dbReference type="AlphaFoldDB" id="A0A2I9DR15"/>
<protein>
    <recommendedName>
        <fullName evidence="6">N-acetyltransferase domain-containing protein</fullName>
    </recommendedName>
</protein>
<sequence>MSVDDLQVTPLGPHHDRAAFTCGEVTLDRYLREQASQDRKRSLARCYVLTRASEPARVVGYYTLSAHSLRLHDLPEDAARGIPYRDVPGVLVGRMALDVREQGRGLGERLLAAAVEHCARLESELGLRVIVVDALSEGAARFYERFGFQRFGSGELRLFLSLRHVLPRT</sequence>
<organism evidence="7 8">
    <name type="scientific">Deinococcus aerius</name>
    <dbReference type="NCBI Taxonomy" id="200253"/>
    <lineage>
        <taxon>Bacteria</taxon>
        <taxon>Thermotogati</taxon>
        <taxon>Deinococcota</taxon>
        <taxon>Deinococci</taxon>
        <taxon>Deinococcales</taxon>
        <taxon>Deinococcaceae</taxon>
        <taxon>Deinococcus</taxon>
    </lineage>
</organism>
<dbReference type="PANTHER" id="PTHR36449:SF1">
    <property type="entry name" value="ACETYLTRANSFERASE"/>
    <property type="match status" value="1"/>
</dbReference>
<evidence type="ECO:0000313" key="8">
    <source>
        <dbReference type="Proteomes" id="UP000236569"/>
    </source>
</evidence>
<reference evidence="8" key="1">
    <citation type="submission" date="2018-01" db="EMBL/GenBank/DDBJ databases">
        <title>Draft Genome Sequence of the Radioresistant Bacterium Deinococcus aerius TR0125, Isolated from the Higher Atmosphere above Japan.</title>
        <authorList>
            <person name="Satoh K."/>
            <person name="Arai H."/>
            <person name="Sanzen T."/>
            <person name="Kawaguchi Y."/>
            <person name="Hayashi H."/>
            <person name="Yokobori S."/>
            <person name="Yamagishi A."/>
            <person name="Oono Y."/>
            <person name="Narumi I."/>
        </authorList>
    </citation>
    <scope>NUCLEOTIDE SEQUENCE [LARGE SCALE GENOMIC DNA]</scope>
    <source>
        <strain evidence="8">TR0125</strain>
    </source>
</reference>
<comment type="catalytic activity">
    <reaction evidence="5">
        <text>glycyl-tRNA(Gly) + acetyl-CoA = N-acetylglycyl-tRNA(Gly) + CoA + H(+)</text>
        <dbReference type="Rhea" id="RHEA:81867"/>
        <dbReference type="Rhea" id="RHEA-COMP:9683"/>
        <dbReference type="Rhea" id="RHEA-COMP:19766"/>
        <dbReference type="ChEBI" id="CHEBI:15378"/>
        <dbReference type="ChEBI" id="CHEBI:57287"/>
        <dbReference type="ChEBI" id="CHEBI:57288"/>
        <dbReference type="ChEBI" id="CHEBI:78522"/>
        <dbReference type="ChEBI" id="CHEBI:232036"/>
    </reaction>
</comment>
<dbReference type="InterPro" id="IPR000182">
    <property type="entry name" value="GNAT_dom"/>
</dbReference>
<gene>
    <name evidence="7" type="ORF">DAERI_020334</name>
</gene>
<accession>A0A2I9DR15</accession>
<name>A0A2I9DR15_9DEIO</name>
<keyword evidence="2" id="KW-1277">Toxin-antitoxin system</keyword>
<keyword evidence="8" id="KW-1185">Reference proteome</keyword>
<evidence type="ECO:0000256" key="1">
    <source>
        <dbReference type="ARBA" id="ARBA00022491"/>
    </source>
</evidence>
<keyword evidence="4" id="KW-0012">Acyltransferase</keyword>
<keyword evidence="3" id="KW-0808">Transferase</keyword>
<evidence type="ECO:0000259" key="6">
    <source>
        <dbReference type="PROSITE" id="PS51186"/>
    </source>
</evidence>
<dbReference type="GO" id="GO:0016747">
    <property type="term" value="F:acyltransferase activity, transferring groups other than amino-acyl groups"/>
    <property type="evidence" value="ECO:0007669"/>
    <property type="project" value="InterPro"/>
</dbReference>
<feature type="domain" description="N-acetyltransferase" evidence="6">
    <location>
        <begin position="26"/>
        <end position="169"/>
    </location>
</feature>
<dbReference type="EMBL" id="BFAG01000002">
    <property type="protein sequence ID" value="GBF04737.1"/>
    <property type="molecule type" value="Genomic_DNA"/>
</dbReference>